<gene>
    <name evidence="2" type="ordered locus">Avin_16990</name>
</gene>
<dbReference type="Proteomes" id="UP000002424">
    <property type="component" value="Chromosome"/>
</dbReference>
<sequence length="538" mass="57749">MPQKAKSPGKRGTAARAISNTIEKPSKYNTCPDHQALFSSSGSCSFSQSARAASILVCQPGPDALKEHRTSVESVSRMGIFRLSGYRPRRRARSRSLAAFICRTDSSRSAWNRSISLSMFDCLFQVGGGTMKAQGACFARSSAMRVCQPGPVAFQRSSTSGGRRSCIATFAGFLPGPRRPGVRPSTISPRFITAPAQSSGVVRGLSRSAAISSSASACTRFRSVRSSRSLTGVVLPVVARFMRVCLADTDDVIGLTAWSVNHHHNHKAPVDAKRLQAGFTVGFPRVFAGDRETGQHFLGNDQIQPVLTEIGGALGRAESNHDLNVYVICRKNQQTPYAFYCPSIDPTSSRRYGSPVTVNPVAGFGDPKTTRRTSATKTIAGAFFVPAMSCHGGCARETERSAGFRVSRFANLRTVASNDRLATVGGGSTTHTEHHPMKHDPALNPSALRQRAAAHRAMALAALRANSSLSIRLKRYNDHMAKARALEAKANATPTRNPRTALSWIKSGQSVRIDALNLPDHLRHIHALAALEAAGGEA</sequence>
<dbReference type="eggNOG" id="ENOG5034149">
    <property type="taxonomic scope" value="Bacteria"/>
</dbReference>
<evidence type="ECO:0000313" key="3">
    <source>
        <dbReference type="Proteomes" id="UP000002424"/>
    </source>
</evidence>
<dbReference type="KEGG" id="avn:Avin_16990"/>
<feature type="compositionally biased region" description="Basic and acidic residues" evidence="1">
    <location>
        <begin position="431"/>
        <end position="441"/>
    </location>
</feature>
<evidence type="ECO:0000256" key="1">
    <source>
        <dbReference type="SAM" id="MobiDB-lite"/>
    </source>
</evidence>
<dbReference type="STRING" id="322710.Avin_16990"/>
<protein>
    <submittedName>
        <fullName evidence="2">Uncharacterized protein</fullName>
    </submittedName>
</protein>
<feature type="region of interest" description="Disordered" evidence="1">
    <location>
        <begin position="1"/>
        <end position="26"/>
    </location>
</feature>
<dbReference type="EMBL" id="CP001157">
    <property type="protein sequence ID" value="ACO77913.1"/>
    <property type="molecule type" value="Genomic_DNA"/>
</dbReference>
<feature type="region of interest" description="Disordered" evidence="1">
    <location>
        <begin position="421"/>
        <end position="443"/>
    </location>
</feature>
<dbReference type="EnsemblBacteria" id="ACO77913">
    <property type="protein sequence ID" value="ACO77913"/>
    <property type="gene ID" value="Avin_16990"/>
</dbReference>
<keyword evidence="3" id="KW-1185">Reference proteome</keyword>
<proteinExistence type="predicted"/>
<name>C1DSF8_AZOVD</name>
<accession>C1DSF8</accession>
<organism evidence="2 3">
    <name type="scientific">Azotobacter vinelandii (strain DJ / ATCC BAA-1303)</name>
    <dbReference type="NCBI Taxonomy" id="322710"/>
    <lineage>
        <taxon>Bacteria</taxon>
        <taxon>Pseudomonadati</taxon>
        <taxon>Pseudomonadota</taxon>
        <taxon>Gammaproteobacteria</taxon>
        <taxon>Pseudomonadales</taxon>
        <taxon>Pseudomonadaceae</taxon>
        <taxon>Azotobacter</taxon>
    </lineage>
</organism>
<reference evidence="2 3" key="1">
    <citation type="journal article" date="2009" name="J. Bacteriol.">
        <title>Genome sequence of Azotobacter vinelandii, an obligate aerobe specialized to support diverse anaerobic metabolic processes.</title>
        <authorList>
            <person name="Setubal J.C."/>
            <person name="dos Santos P."/>
            <person name="Goldman B.S."/>
            <person name="Ertesvag H."/>
            <person name="Espin G."/>
            <person name="Rubio L.M."/>
            <person name="Valla S."/>
            <person name="Almeida N.F."/>
            <person name="Balasubramanian D."/>
            <person name="Cromes L."/>
            <person name="Curatti L."/>
            <person name="Du Z."/>
            <person name="Godsy E."/>
            <person name="Goodner B."/>
            <person name="Hellner-Burris K."/>
            <person name="Hernandez J.A."/>
            <person name="Houmiel K."/>
            <person name="Imperial J."/>
            <person name="Kennedy C."/>
            <person name="Larson T.J."/>
            <person name="Latreille P."/>
            <person name="Ligon L.S."/>
            <person name="Lu J."/>
            <person name="Maerk M."/>
            <person name="Miller N.M."/>
            <person name="Norton S."/>
            <person name="O'Carroll I.P."/>
            <person name="Paulsen I."/>
            <person name="Raulfs E.C."/>
            <person name="Roemer R."/>
            <person name="Rosser J."/>
            <person name="Segura D."/>
            <person name="Slater S."/>
            <person name="Stricklin S.L."/>
            <person name="Studholme D.J."/>
            <person name="Sun J."/>
            <person name="Viana C.J."/>
            <person name="Wallin E."/>
            <person name="Wang B."/>
            <person name="Wheeler C."/>
            <person name="Zhu H."/>
            <person name="Dean D.R."/>
            <person name="Dixon R."/>
            <person name="Wood D."/>
        </authorList>
    </citation>
    <scope>NUCLEOTIDE SEQUENCE [LARGE SCALE GENOMIC DNA]</scope>
    <source>
        <strain evidence="3">DJ / ATCC BAA-1303</strain>
    </source>
</reference>
<evidence type="ECO:0000313" key="2">
    <source>
        <dbReference type="EMBL" id="ACO77913.1"/>
    </source>
</evidence>
<dbReference type="HOGENOM" id="CLU_505935_0_0_6"/>
<dbReference type="AlphaFoldDB" id="C1DSF8"/>